<protein>
    <recommendedName>
        <fullName evidence="5">MYND-type domain-containing protein</fullName>
    </recommendedName>
</protein>
<dbReference type="GO" id="GO:0008270">
    <property type="term" value="F:zinc ion binding"/>
    <property type="evidence" value="ECO:0007669"/>
    <property type="project" value="UniProtKB-KW"/>
</dbReference>
<evidence type="ECO:0000259" key="5">
    <source>
        <dbReference type="PROSITE" id="PS50865"/>
    </source>
</evidence>
<sequence>MASVSKSPTVENPPLAPLVPLLSQKFNITDINEDVVKWNKEWEAAIASSSAANMIKEVYHTFDDSLVTSDDLVDFHSSLRELQEVVAQNLRIIYHNGRFNIIWVLLNTSEQKRHILAGLNKASEADTIWAQDCRALCSEIIVSNFLSQSGKGFIDFLDRTYEVLKSSEMPVFLPNPWWEQASDDLDLSNPSWKEASNESSTNPRSKVVFEVATIERNRFIGNFVLSSVSSIANDIVHHSEGMKDVLDIVEHSNHEDKPLIRCDNCTKMPEEIELGVRFMVCSACKSKLAFEVHYCSRTCQEKDWLVHKRACGKKRVSKGLTGTKVDSLWAFNDHISDMVRTYQTSRNGTIAPRDIGLGAPTGKRSPAAQRQAEMLEADKDVDYFLFTASGEPVRFMIDDPVVKTFFRTVRGFVMRPDIGVEVMAEFILKFMSKYPGLSRDIILAQLYEEYGDDVLVVWEWEHPPGMETAIESEAKNFSKVFGPLVRMSMDIFVQKRGTLG</sequence>
<keyword evidence="1" id="KW-0479">Metal-binding</keyword>
<reference evidence="6 7" key="1">
    <citation type="submission" date="2016-06" db="EMBL/GenBank/DDBJ databases">
        <title>Comparative genomics of the ectomycorrhizal sister species Rhizopogon vinicolor and Rhizopogon vesiculosus (Basidiomycota: Boletales) reveals a divergence of the mating type B locus.</title>
        <authorList>
            <consortium name="DOE Joint Genome Institute"/>
            <person name="Mujic A.B."/>
            <person name="Kuo A."/>
            <person name="Tritt A."/>
            <person name="Lipzen A."/>
            <person name="Chen C."/>
            <person name="Johnson J."/>
            <person name="Sharma A."/>
            <person name="Barry K."/>
            <person name="Grigoriev I.V."/>
            <person name="Spatafora J.W."/>
        </authorList>
    </citation>
    <scope>NUCLEOTIDE SEQUENCE [LARGE SCALE GENOMIC DNA]</scope>
    <source>
        <strain evidence="6 7">AM-OR11-026</strain>
    </source>
</reference>
<dbReference type="Gene3D" id="6.10.140.2220">
    <property type="match status" value="1"/>
</dbReference>
<keyword evidence="2 4" id="KW-0863">Zinc-finger</keyword>
<keyword evidence="7" id="KW-1185">Reference proteome</keyword>
<dbReference type="Proteomes" id="UP000092154">
    <property type="component" value="Unassembled WGS sequence"/>
</dbReference>
<proteinExistence type="predicted"/>
<accession>A0A1B7MMZ4</accession>
<dbReference type="Pfam" id="PF01753">
    <property type="entry name" value="zf-MYND"/>
    <property type="match status" value="1"/>
</dbReference>
<gene>
    <name evidence="6" type="ORF">K503DRAFT_803945</name>
</gene>
<dbReference type="PROSITE" id="PS50865">
    <property type="entry name" value="ZF_MYND_2"/>
    <property type="match status" value="1"/>
</dbReference>
<dbReference type="SUPFAM" id="SSF144232">
    <property type="entry name" value="HIT/MYND zinc finger-like"/>
    <property type="match status" value="1"/>
</dbReference>
<dbReference type="InParanoid" id="A0A1B7MMZ4"/>
<evidence type="ECO:0000313" key="7">
    <source>
        <dbReference type="Proteomes" id="UP000092154"/>
    </source>
</evidence>
<evidence type="ECO:0000256" key="2">
    <source>
        <dbReference type="ARBA" id="ARBA00022771"/>
    </source>
</evidence>
<evidence type="ECO:0000256" key="4">
    <source>
        <dbReference type="PROSITE-ProRule" id="PRU00134"/>
    </source>
</evidence>
<organism evidence="6 7">
    <name type="scientific">Rhizopogon vinicolor AM-OR11-026</name>
    <dbReference type="NCBI Taxonomy" id="1314800"/>
    <lineage>
        <taxon>Eukaryota</taxon>
        <taxon>Fungi</taxon>
        <taxon>Dikarya</taxon>
        <taxon>Basidiomycota</taxon>
        <taxon>Agaricomycotina</taxon>
        <taxon>Agaricomycetes</taxon>
        <taxon>Agaricomycetidae</taxon>
        <taxon>Boletales</taxon>
        <taxon>Suillineae</taxon>
        <taxon>Rhizopogonaceae</taxon>
        <taxon>Rhizopogon</taxon>
    </lineage>
</organism>
<evidence type="ECO:0000256" key="3">
    <source>
        <dbReference type="ARBA" id="ARBA00022833"/>
    </source>
</evidence>
<feature type="domain" description="MYND-type" evidence="5">
    <location>
        <begin position="262"/>
        <end position="311"/>
    </location>
</feature>
<dbReference type="AlphaFoldDB" id="A0A1B7MMZ4"/>
<keyword evidence="3" id="KW-0862">Zinc</keyword>
<dbReference type="OrthoDB" id="5231159at2759"/>
<evidence type="ECO:0000313" key="6">
    <source>
        <dbReference type="EMBL" id="OAX33988.1"/>
    </source>
</evidence>
<dbReference type="InterPro" id="IPR002893">
    <property type="entry name" value="Znf_MYND"/>
</dbReference>
<dbReference type="EMBL" id="KV448675">
    <property type="protein sequence ID" value="OAX33988.1"/>
    <property type="molecule type" value="Genomic_DNA"/>
</dbReference>
<name>A0A1B7MMZ4_9AGAM</name>
<evidence type="ECO:0000256" key="1">
    <source>
        <dbReference type="ARBA" id="ARBA00022723"/>
    </source>
</evidence>